<dbReference type="EMBL" id="JACEIK010004807">
    <property type="protein sequence ID" value="MCD9646466.1"/>
    <property type="molecule type" value="Genomic_DNA"/>
</dbReference>
<evidence type="ECO:0000313" key="8">
    <source>
        <dbReference type="Proteomes" id="UP000823775"/>
    </source>
</evidence>
<sequence length="136" mass="15010">MKVVGKMGNVAIIMLVMMMTVQFMVQPGEAIINCGEVEHSLSPCISYLTQDVQPYPACCNGVRNLTAMAPTVADQRSLCICLINAAKRYSNLKDHALQTLPHKCGIKLDFPISTTFNCQLWTNTFLSLFFMTASAK</sequence>
<name>A0ABS8VGU9_DATST</name>
<gene>
    <name evidence="7" type="ORF">HAX54_036332</name>
</gene>
<comment type="caution">
    <text evidence="7">The sequence shown here is derived from an EMBL/GenBank/DDBJ whole genome shotgun (WGS) entry which is preliminary data.</text>
</comment>
<keyword evidence="2 4" id="KW-0813">Transport</keyword>
<feature type="signal peptide" evidence="5">
    <location>
        <begin position="1"/>
        <end position="30"/>
    </location>
</feature>
<dbReference type="PANTHER" id="PTHR33076">
    <property type="entry name" value="NON-SPECIFIC LIPID-TRANSFER PROTEIN 2-RELATED"/>
    <property type="match status" value="1"/>
</dbReference>
<comment type="function">
    <text evidence="4">Plant non-specific lipid-transfer proteins transfer phospholipids as well as galactolipids across membranes. May play a role in wax or cutin deposition in the cell walls of expanding epidermal cells and certain secretory tissues.</text>
</comment>
<evidence type="ECO:0000256" key="5">
    <source>
        <dbReference type="SAM" id="SignalP"/>
    </source>
</evidence>
<accession>A0ABS8VGU9</accession>
<dbReference type="PRINTS" id="PR00382">
    <property type="entry name" value="LIPIDTRNSFER"/>
</dbReference>
<keyword evidence="8" id="KW-1185">Reference proteome</keyword>
<dbReference type="InterPro" id="IPR016140">
    <property type="entry name" value="Bifunc_inhib/LTP/seed_store"/>
</dbReference>
<evidence type="ECO:0000256" key="2">
    <source>
        <dbReference type="ARBA" id="ARBA00022448"/>
    </source>
</evidence>
<dbReference type="InterPro" id="IPR000528">
    <property type="entry name" value="Plant_nsLTP"/>
</dbReference>
<dbReference type="Gene3D" id="1.10.110.10">
    <property type="entry name" value="Plant lipid-transfer and hydrophobic proteins"/>
    <property type="match status" value="1"/>
</dbReference>
<proteinExistence type="inferred from homology"/>
<evidence type="ECO:0000256" key="1">
    <source>
        <dbReference type="ARBA" id="ARBA00009748"/>
    </source>
</evidence>
<protein>
    <recommendedName>
        <fullName evidence="4">Non-specific lipid-transfer protein</fullName>
    </recommendedName>
</protein>
<dbReference type="Pfam" id="PF00234">
    <property type="entry name" value="Tryp_alpha_amyl"/>
    <property type="match status" value="1"/>
</dbReference>
<organism evidence="7 8">
    <name type="scientific">Datura stramonium</name>
    <name type="common">Jimsonweed</name>
    <name type="synonym">Common thornapple</name>
    <dbReference type="NCBI Taxonomy" id="4076"/>
    <lineage>
        <taxon>Eukaryota</taxon>
        <taxon>Viridiplantae</taxon>
        <taxon>Streptophyta</taxon>
        <taxon>Embryophyta</taxon>
        <taxon>Tracheophyta</taxon>
        <taxon>Spermatophyta</taxon>
        <taxon>Magnoliopsida</taxon>
        <taxon>eudicotyledons</taxon>
        <taxon>Gunneridae</taxon>
        <taxon>Pentapetalae</taxon>
        <taxon>asterids</taxon>
        <taxon>lamiids</taxon>
        <taxon>Solanales</taxon>
        <taxon>Solanaceae</taxon>
        <taxon>Solanoideae</taxon>
        <taxon>Datureae</taxon>
        <taxon>Datura</taxon>
    </lineage>
</organism>
<keyword evidence="3 4" id="KW-0446">Lipid-binding</keyword>
<feature type="domain" description="Bifunctional inhibitor/plant lipid transfer protein/seed storage helical" evidence="6">
    <location>
        <begin position="34"/>
        <end position="118"/>
    </location>
</feature>
<feature type="chain" id="PRO_5046624480" description="Non-specific lipid-transfer protein" evidence="5">
    <location>
        <begin position="31"/>
        <end position="136"/>
    </location>
</feature>
<evidence type="ECO:0000259" key="6">
    <source>
        <dbReference type="SMART" id="SM00499"/>
    </source>
</evidence>
<evidence type="ECO:0000313" key="7">
    <source>
        <dbReference type="EMBL" id="MCD9646466.1"/>
    </source>
</evidence>
<evidence type="ECO:0000256" key="4">
    <source>
        <dbReference type="RuleBase" id="RU000628"/>
    </source>
</evidence>
<evidence type="ECO:0000256" key="3">
    <source>
        <dbReference type="ARBA" id="ARBA00023121"/>
    </source>
</evidence>
<comment type="similarity">
    <text evidence="1 4">Belongs to the plant LTP family.</text>
</comment>
<dbReference type="Proteomes" id="UP000823775">
    <property type="component" value="Unassembled WGS sequence"/>
</dbReference>
<dbReference type="CDD" id="cd01960">
    <property type="entry name" value="nsLTP1"/>
    <property type="match status" value="1"/>
</dbReference>
<keyword evidence="5" id="KW-0732">Signal</keyword>
<reference evidence="7 8" key="1">
    <citation type="journal article" date="2021" name="BMC Genomics">
        <title>Datura genome reveals duplications of psychoactive alkaloid biosynthetic genes and high mutation rate following tissue culture.</title>
        <authorList>
            <person name="Rajewski A."/>
            <person name="Carter-House D."/>
            <person name="Stajich J."/>
            <person name="Litt A."/>
        </authorList>
    </citation>
    <scope>NUCLEOTIDE SEQUENCE [LARGE SCALE GENOMIC DNA]</scope>
    <source>
        <strain evidence="7">AR-01</strain>
    </source>
</reference>
<dbReference type="SMART" id="SM00499">
    <property type="entry name" value="AAI"/>
    <property type="match status" value="1"/>
</dbReference>
<dbReference type="InterPro" id="IPR036312">
    <property type="entry name" value="Bifun_inhib/LTP/seed_sf"/>
</dbReference>
<dbReference type="SUPFAM" id="SSF47699">
    <property type="entry name" value="Bifunctional inhibitor/lipid-transfer protein/seed storage 2S albumin"/>
    <property type="match status" value="1"/>
</dbReference>